<keyword evidence="1" id="KW-0472">Membrane</keyword>
<keyword evidence="1" id="KW-0812">Transmembrane</keyword>
<dbReference type="PANTHER" id="PTHR14969">
    <property type="entry name" value="SPHINGOSINE-1-PHOSPHATE PHOSPHOHYDROLASE"/>
    <property type="match status" value="1"/>
</dbReference>
<comment type="caution">
    <text evidence="3">The sequence shown here is derived from an EMBL/GenBank/DDBJ whole genome shotgun (WGS) entry which is preliminary data.</text>
</comment>
<feature type="transmembrane region" description="Helical" evidence="1">
    <location>
        <begin position="130"/>
        <end position="150"/>
    </location>
</feature>
<sequence>MNRRTLLIGSALVAVAGYAALWLGFTQGRPWQDAMDSAALDPLYRFGAAHPAWVTGWDVYCTVVNPVVIRILSVFVIVWAFVRRRHRLAVFLVFSVVLSGLVTELAKAAADRPRPSGALVAAHSTSFPSGHALGLMAIVLAVLTVVWPSVRPRLRIPLAVLGGLIVLTIGAARVVLNVHHPSDVLAGWALGYAWFVLCLLLVPPRVRAADGTPAARGSER</sequence>
<dbReference type="InterPro" id="IPR000326">
    <property type="entry name" value="PAP2/HPO"/>
</dbReference>
<keyword evidence="1" id="KW-1133">Transmembrane helix</keyword>
<dbReference type="AlphaFoldDB" id="A0A9X2YKW6"/>
<feature type="transmembrane region" description="Helical" evidence="1">
    <location>
        <begin position="63"/>
        <end position="82"/>
    </location>
</feature>
<keyword evidence="4" id="KW-1185">Reference proteome</keyword>
<accession>A0A9X2YKW6</accession>
<feature type="transmembrane region" description="Helical" evidence="1">
    <location>
        <begin position="184"/>
        <end position="202"/>
    </location>
</feature>
<dbReference type="RefSeq" id="WP_264011229.1">
    <property type="nucleotide sequence ID" value="NZ_JACKSJ010000025.1"/>
</dbReference>
<feature type="transmembrane region" description="Helical" evidence="1">
    <location>
        <begin position="157"/>
        <end position="178"/>
    </location>
</feature>
<organism evidence="3 4">
    <name type="scientific">[Mycobacterium] manitobense</name>
    <dbReference type="NCBI Taxonomy" id="190147"/>
    <lineage>
        <taxon>Bacteria</taxon>
        <taxon>Bacillati</taxon>
        <taxon>Actinomycetota</taxon>
        <taxon>Actinomycetes</taxon>
        <taxon>Mycobacteriales</taxon>
        <taxon>Mycobacteriaceae</taxon>
        <taxon>Mycolicibacterium</taxon>
    </lineage>
</organism>
<dbReference type="CDD" id="cd03392">
    <property type="entry name" value="PAP2_like_2"/>
    <property type="match status" value="1"/>
</dbReference>
<evidence type="ECO:0000313" key="4">
    <source>
        <dbReference type="Proteomes" id="UP001140293"/>
    </source>
</evidence>
<dbReference type="Pfam" id="PF01569">
    <property type="entry name" value="PAP2"/>
    <property type="match status" value="1"/>
</dbReference>
<protein>
    <submittedName>
        <fullName evidence="3">Phosphatase PAP2 family protein</fullName>
    </submittedName>
</protein>
<reference evidence="3" key="1">
    <citation type="submission" date="2020-07" db="EMBL/GenBank/DDBJ databases">
        <authorList>
            <person name="Pettersson B.M.F."/>
            <person name="Behra P.R.K."/>
            <person name="Ramesh M."/>
            <person name="Das S."/>
            <person name="Dasgupta S."/>
            <person name="Kirsebom L.A."/>
        </authorList>
    </citation>
    <scope>NUCLEOTIDE SEQUENCE</scope>
    <source>
        <strain evidence="3">DSM 44615</strain>
    </source>
</reference>
<proteinExistence type="predicted"/>
<dbReference type="EMBL" id="JACKSJ010000025">
    <property type="protein sequence ID" value="MCV7169041.1"/>
    <property type="molecule type" value="Genomic_DNA"/>
</dbReference>
<feature type="transmembrane region" description="Helical" evidence="1">
    <location>
        <begin position="89"/>
        <end position="110"/>
    </location>
</feature>
<gene>
    <name evidence="3" type="ORF">H7I41_03770</name>
</gene>
<dbReference type="SMART" id="SM00014">
    <property type="entry name" value="acidPPc"/>
    <property type="match status" value="1"/>
</dbReference>
<feature type="domain" description="Phosphatidic acid phosphatase type 2/haloperoxidase" evidence="2">
    <location>
        <begin position="86"/>
        <end position="199"/>
    </location>
</feature>
<dbReference type="SUPFAM" id="SSF48317">
    <property type="entry name" value="Acid phosphatase/Vanadium-dependent haloperoxidase"/>
    <property type="match status" value="1"/>
</dbReference>
<dbReference type="PANTHER" id="PTHR14969:SF13">
    <property type="entry name" value="AT30094P"/>
    <property type="match status" value="1"/>
</dbReference>
<reference evidence="3" key="2">
    <citation type="journal article" date="2022" name="BMC Genomics">
        <title>Comparative genome analysis of mycobacteria focusing on tRNA and non-coding RNA.</title>
        <authorList>
            <person name="Behra P.R.K."/>
            <person name="Pettersson B.M.F."/>
            <person name="Ramesh M."/>
            <person name="Das S."/>
            <person name="Dasgupta S."/>
            <person name="Kirsebom L.A."/>
        </authorList>
    </citation>
    <scope>NUCLEOTIDE SEQUENCE</scope>
    <source>
        <strain evidence="3">DSM 44615</strain>
    </source>
</reference>
<evidence type="ECO:0000259" key="2">
    <source>
        <dbReference type="SMART" id="SM00014"/>
    </source>
</evidence>
<dbReference type="InterPro" id="IPR036938">
    <property type="entry name" value="PAP2/HPO_sf"/>
</dbReference>
<dbReference type="Proteomes" id="UP001140293">
    <property type="component" value="Unassembled WGS sequence"/>
</dbReference>
<dbReference type="Gene3D" id="1.20.144.10">
    <property type="entry name" value="Phosphatidic acid phosphatase type 2/haloperoxidase"/>
    <property type="match status" value="1"/>
</dbReference>
<evidence type="ECO:0000313" key="3">
    <source>
        <dbReference type="EMBL" id="MCV7169041.1"/>
    </source>
</evidence>
<evidence type="ECO:0000256" key="1">
    <source>
        <dbReference type="SAM" id="Phobius"/>
    </source>
</evidence>
<name>A0A9X2YKW6_9MYCO</name>